<dbReference type="SUPFAM" id="SSF57716">
    <property type="entry name" value="Glucocorticoid receptor-like (DNA-binding domain)"/>
    <property type="match status" value="1"/>
</dbReference>
<dbReference type="PANTHER" id="PTHR45658">
    <property type="entry name" value="GATA TRANSCRIPTION FACTOR"/>
    <property type="match status" value="1"/>
</dbReference>
<dbReference type="InterPro" id="IPR051140">
    <property type="entry name" value="GATA_TF"/>
</dbReference>
<protein>
    <recommendedName>
        <fullName evidence="6">GATA-type domain-containing protein</fullName>
    </recommendedName>
</protein>
<sequence length="409" mass="45247">MNVLRSHDGHHSNGHMYSKSTGASQRIFQILDNRSKRLLVSWPDGYDDNQSSSSAYQKLITSSLFDTKSKSDTAMKSLDTLQDSGLTCIQKTCINSCTSYLCGTMLKTVERVLITYGNIVFGLFRLSDSKSAISPTVQDESTRIPSISTITMSIPNTKSISSTTVNLSKQSTISLNNHTETTCTESHPVKNPSATRNNQIPETSKAVVTGKEVMSTQISNLQPDYTHSNLLIPYARRMCNLPELSPISESPNTRNFASRPSESYFRSNQPKNPSSIHSCESCATDSSPEWRRGPSGHKTLCNACGLRYARSLARQTKAIQQQETLNGESATIEDQISTQKRPLSEPHPPLLPPPYFRQQTHHTLSLVTNQPFPPKLSTLSNLGDASVQQLPSRARENSDTPEHFAPVHF</sequence>
<dbReference type="InterPro" id="IPR013088">
    <property type="entry name" value="Znf_NHR/GATA"/>
</dbReference>
<evidence type="ECO:0000256" key="5">
    <source>
        <dbReference type="SAM" id="MobiDB-lite"/>
    </source>
</evidence>
<evidence type="ECO:0000313" key="7">
    <source>
        <dbReference type="EMBL" id="KAG2179856.1"/>
    </source>
</evidence>
<evidence type="ECO:0000256" key="2">
    <source>
        <dbReference type="ARBA" id="ARBA00022771"/>
    </source>
</evidence>
<feature type="domain" description="GATA-type" evidence="6">
    <location>
        <begin position="273"/>
        <end position="308"/>
    </location>
</feature>
<proteinExistence type="predicted"/>
<evidence type="ECO:0000313" key="8">
    <source>
        <dbReference type="Proteomes" id="UP000654370"/>
    </source>
</evidence>
<comment type="caution">
    <text evidence="7">The sequence shown here is derived from an EMBL/GenBank/DDBJ whole genome shotgun (WGS) entry which is preliminary data.</text>
</comment>
<evidence type="ECO:0000259" key="6">
    <source>
        <dbReference type="PROSITE" id="PS50114"/>
    </source>
</evidence>
<dbReference type="CDD" id="cd00202">
    <property type="entry name" value="ZnF_GATA"/>
    <property type="match status" value="1"/>
</dbReference>
<dbReference type="Pfam" id="PF00320">
    <property type="entry name" value="GATA"/>
    <property type="match status" value="1"/>
</dbReference>
<dbReference type="PROSITE" id="PS00344">
    <property type="entry name" value="GATA_ZN_FINGER_1"/>
    <property type="match status" value="1"/>
</dbReference>
<name>A0A8H7UBV7_MORIS</name>
<feature type="compositionally biased region" description="Polar residues" evidence="5">
    <location>
        <begin position="320"/>
        <end position="341"/>
    </location>
</feature>
<dbReference type="Gene3D" id="3.30.50.10">
    <property type="entry name" value="Erythroid Transcription Factor GATA-1, subunit A"/>
    <property type="match status" value="1"/>
</dbReference>
<organism evidence="7 8">
    <name type="scientific">Mortierella isabellina</name>
    <name type="common">Filamentous fungus</name>
    <name type="synonym">Umbelopsis isabellina</name>
    <dbReference type="NCBI Taxonomy" id="91625"/>
    <lineage>
        <taxon>Eukaryota</taxon>
        <taxon>Fungi</taxon>
        <taxon>Fungi incertae sedis</taxon>
        <taxon>Mucoromycota</taxon>
        <taxon>Mucoromycotina</taxon>
        <taxon>Umbelopsidomycetes</taxon>
        <taxon>Umbelopsidales</taxon>
        <taxon>Umbelopsidaceae</taxon>
        <taxon>Umbelopsis</taxon>
    </lineage>
</organism>
<reference evidence="7" key="1">
    <citation type="submission" date="2020-12" db="EMBL/GenBank/DDBJ databases">
        <title>Metabolic potential, ecology and presence of endohyphal bacteria is reflected in genomic diversity of Mucoromycotina.</title>
        <authorList>
            <person name="Muszewska A."/>
            <person name="Okrasinska A."/>
            <person name="Steczkiewicz K."/>
            <person name="Drgas O."/>
            <person name="Orlowska M."/>
            <person name="Perlinska-Lenart U."/>
            <person name="Aleksandrzak-Piekarczyk T."/>
            <person name="Szatraj K."/>
            <person name="Zielenkiewicz U."/>
            <person name="Pilsyk S."/>
            <person name="Malc E."/>
            <person name="Mieczkowski P."/>
            <person name="Kruszewska J.S."/>
            <person name="Biernat P."/>
            <person name="Pawlowska J."/>
        </authorList>
    </citation>
    <scope>NUCLEOTIDE SEQUENCE</scope>
    <source>
        <strain evidence="7">WA0000067209</strain>
    </source>
</reference>
<dbReference type="EMBL" id="JAEPQZ010000006">
    <property type="protein sequence ID" value="KAG2179856.1"/>
    <property type="molecule type" value="Genomic_DNA"/>
</dbReference>
<feature type="compositionally biased region" description="Polar residues" evidence="5">
    <location>
        <begin position="247"/>
        <end position="287"/>
    </location>
</feature>
<dbReference type="PANTHER" id="PTHR45658:SF18">
    <property type="entry name" value="PROTEIN GAT2"/>
    <property type="match status" value="1"/>
</dbReference>
<keyword evidence="1" id="KW-0479">Metal-binding</keyword>
<keyword evidence="8" id="KW-1185">Reference proteome</keyword>
<dbReference type="GO" id="GO:0008270">
    <property type="term" value="F:zinc ion binding"/>
    <property type="evidence" value="ECO:0007669"/>
    <property type="project" value="UniProtKB-KW"/>
</dbReference>
<evidence type="ECO:0000256" key="4">
    <source>
        <dbReference type="PROSITE-ProRule" id="PRU00094"/>
    </source>
</evidence>
<dbReference type="GO" id="GO:0006355">
    <property type="term" value="P:regulation of DNA-templated transcription"/>
    <property type="evidence" value="ECO:0007669"/>
    <property type="project" value="InterPro"/>
</dbReference>
<accession>A0A8H7UBV7</accession>
<evidence type="ECO:0000256" key="3">
    <source>
        <dbReference type="ARBA" id="ARBA00022833"/>
    </source>
</evidence>
<dbReference type="OrthoDB" id="2162994at2759"/>
<dbReference type="SMART" id="SM00401">
    <property type="entry name" value="ZnF_GATA"/>
    <property type="match status" value="1"/>
</dbReference>
<gene>
    <name evidence="7" type="ORF">INT43_003642</name>
</gene>
<evidence type="ECO:0000256" key="1">
    <source>
        <dbReference type="ARBA" id="ARBA00022723"/>
    </source>
</evidence>
<dbReference type="PROSITE" id="PS50114">
    <property type="entry name" value="GATA_ZN_FINGER_2"/>
    <property type="match status" value="1"/>
</dbReference>
<feature type="region of interest" description="Disordered" evidence="5">
    <location>
        <begin position="320"/>
        <end position="347"/>
    </location>
</feature>
<keyword evidence="3" id="KW-0862">Zinc</keyword>
<keyword evidence="2 4" id="KW-0863">Zinc-finger</keyword>
<dbReference type="InterPro" id="IPR000679">
    <property type="entry name" value="Znf_GATA"/>
</dbReference>
<feature type="region of interest" description="Disordered" evidence="5">
    <location>
        <begin position="245"/>
        <end position="296"/>
    </location>
</feature>
<dbReference type="Proteomes" id="UP000654370">
    <property type="component" value="Unassembled WGS sequence"/>
</dbReference>
<dbReference type="AlphaFoldDB" id="A0A8H7UBV7"/>
<dbReference type="GO" id="GO:0043565">
    <property type="term" value="F:sequence-specific DNA binding"/>
    <property type="evidence" value="ECO:0007669"/>
    <property type="project" value="InterPro"/>
</dbReference>